<keyword evidence="3" id="KW-1185">Reference proteome</keyword>
<comment type="caution">
    <text evidence="2">The sequence shown here is derived from an EMBL/GenBank/DDBJ whole genome shotgun (WGS) entry which is preliminary data.</text>
</comment>
<evidence type="ECO:0000313" key="3">
    <source>
        <dbReference type="Proteomes" id="UP000594638"/>
    </source>
</evidence>
<reference evidence="2 3" key="1">
    <citation type="submission" date="2019-12" db="EMBL/GenBank/DDBJ databases">
        <authorList>
            <person name="Alioto T."/>
            <person name="Alioto T."/>
            <person name="Gomez Garrido J."/>
        </authorList>
    </citation>
    <scope>NUCLEOTIDE SEQUENCE [LARGE SCALE GENOMIC DNA]</scope>
</reference>
<sequence>MLELRVSFDEEDSDVNVNKPNFNAIFTRLSPPETQPPLMPWSLLLALQPPRKAHCAEAYFAIAQGKNGEKEKKSSTAGYLDIAGQKSSRLYIFNGVALCLGWMVKKVYPLGFYILLTVSPVLAMMNVFWFWKIAKGLVKTLNKARHIEQ</sequence>
<dbReference type="Proteomes" id="UP000594638">
    <property type="component" value="Unassembled WGS sequence"/>
</dbReference>
<organism evidence="2 3">
    <name type="scientific">Olea europaea subsp. europaea</name>
    <dbReference type="NCBI Taxonomy" id="158383"/>
    <lineage>
        <taxon>Eukaryota</taxon>
        <taxon>Viridiplantae</taxon>
        <taxon>Streptophyta</taxon>
        <taxon>Embryophyta</taxon>
        <taxon>Tracheophyta</taxon>
        <taxon>Spermatophyta</taxon>
        <taxon>Magnoliopsida</taxon>
        <taxon>eudicotyledons</taxon>
        <taxon>Gunneridae</taxon>
        <taxon>Pentapetalae</taxon>
        <taxon>asterids</taxon>
        <taxon>lamiids</taxon>
        <taxon>Lamiales</taxon>
        <taxon>Oleaceae</taxon>
        <taxon>Oleeae</taxon>
        <taxon>Olea</taxon>
    </lineage>
</organism>
<protein>
    <submittedName>
        <fullName evidence="2">Uncharacterized protein</fullName>
    </submittedName>
</protein>
<evidence type="ECO:0000256" key="1">
    <source>
        <dbReference type="SAM" id="Phobius"/>
    </source>
</evidence>
<feature type="transmembrane region" description="Helical" evidence="1">
    <location>
        <begin position="110"/>
        <end position="131"/>
    </location>
</feature>
<gene>
    <name evidence="2" type="ORF">OLEA9_A121388</name>
</gene>
<name>A0A8S0PCC3_OLEEU</name>
<dbReference type="AlphaFoldDB" id="A0A8S0PCC3"/>
<dbReference type="Gramene" id="OE9A121388T1">
    <property type="protein sequence ID" value="OE9A121388C1"/>
    <property type="gene ID" value="OE9A121388"/>
</dbReference>
<keyword evidence="1" id="KW-0812">Transmembrane</keyword>
<proteinExistence type="predicted"/>
<dbReference type="OrthoDB" id="10266980at2759"/>
<dbReference type="EMBL" id="CACTIH010000045">
    <property type="protein sequence ID" value="CAA2940129.1"/>
    <property type="molecule type" value="Genomic_DNA"/>
</dbReference>
<evidence type="ECO:0000313" key="2">
    <source>
        <dbReference type="EMBL" id="CAA2940129.1"/>
    </source>
</evidence>
<keyword evidence="1" id="KW-1133">Transmembrane helix</keyword>
<accession>A0A8S0PCC3</accession>
<keyword evidence="1" id="KW-0472">Membrane</keyword>